<evidence type="ECO:0000313" key="2">
    <source>
        <dbReference type="EMBL" id="KAE8371267.1"/>
    </source>
</evidence>
<proteinExistence type="predicted"/>
<keyword evidence="1" id="KW-0812">Transmembrane</keyword>
<accession>A0A5N7AN33</accession>
<dbReference type="AlphaFoldDB" id="A0A5N7AN33"/>
<dbReference type="EMBL" id="ML736445">
    <property type="protein sequence ID" value="KAE8371267.1"/>
    <property type="molecule type" value="Genomic_DNA"/>
</dbReference>
<reference evidence="2 3" key="1">
    <citation type="submission" date="2019-04" db="EMBL/GenBank/DDBJ databases">
        <title>Friends and foes A comparative genomics studyof 23 Aspergillus species from section Flavi.</title>
        <authorList>
            <consortium name="DOE Joint Genome Institute"/>
            <person name="Kjaerbolling I."/>
            <person name="Vesth T."/>
            <person name="Frisvad J.C."/>
            <person name="Nybo J.L."/>
            <person name="Theobald S."/>
            <person name="Kildgaard S."/>
            <person name="Isbrandt T."/>
            <person name="Kuo A."/>
            <person name="Sato A."/>
            <person name="Lyhne E.K."/>
            <person name="Kogle M.E."/>
            <person name="Wiebenga A."/>
            <person name="Kun R.S."/>
            <person name="Lubbers R.J."/>
            <person name="Makela M.R."/>
            <person name="Barry K."/>
            <person name="Chovatia M."/>
            <person name="Clum A."/>
            <person name="Daum C."/>
            <person name="Haridas S."/>
            <person name="He G."/>
            <person name="LaButti K."/>
            <person name="Lipzen A."/>
            <person name="Mondo S."/>
            <person name="Riley R."/>
            <person name="Salamov A."/>
            <person name="Simmons B.A."/>
            <person name="Magnuson J.K."/>
            <person name="Henrissat B."/>
            <person name="Mortensen U.H."/>
            <person name="Larsen T.O."/>
            <person name="Devries R.P."/>
            <person name="Grigoriev I.V."/>
            <person name="Machida M."/>
            <person name="Baker S.E."/>
            <person name="Andersen M.R."/>
        </authorList>
    </citation>
    <scope>NUCLEOTIDE SEQUENCE [LARGE SCALE GENOMIC DNA]</scope>
    <source>
        <strain evidence="2 3">IBT 29228</strain>
    </source>
</reference>
<keyword evidence="1" id="KW-1133">Transmembrane helix</keyword>
<protein>
    <submittedName>
        <fullName evidence="2">Uncharacterized protein</fullName>
    </submittedName>
</protein>
<dbReference type="Proteomes" id="UP000326198">
    <property type="component" value="Unassembled WGS sequence"/>
</dbReference>
<evidence type="ECO:0000256" key="1">
    <source>
        <dbReference type="SAM" id="Phobius"/>
    </source>
</evidence>
<name>A0A5N7AN33_9EURO</name>
<evidence type="ECO:0000313" key="3">
    <source>
        <dbReference type="Proteomes" id="UP000326198"/>
    </source>
</evidence>
<gene>
    <name evidence="2" type="ORF">BDV26DRAFT_276454</name>
</gene>
<keyword evidence="3" id="KW-1185">Reference proteome</keyword>
<keyword evidence="1" id="KW-0472">Membrane</keyword>
<feature type="transmembrane region" description="Helical" evidence="1">
    <location>
        <begin position="30"/>
        <end position="56"/>
    </location>
</feature>
<organism evidence="2 3">
    <name type="scientific">Aspergillus bertholletiae</name>
    <dbReference type="NCBI Taxonomy" id="1226010"/>
    <lineage>
        <taxon>Eukaryota</taxon>
        <taxon>Fungi</taxon>
        <taxon>Dikarya</taxon>
        <taxon>Ascomycota</taxon>
        <taxon>Pezizomycotina</taxon>
        <taxon>Eurotiomycetes</taxon>
        <taxon>Eurotiomycetidae</taxon>
        <taxon>Eurotiales</taxon>
        <taxon>Aspergillaceae</taxon>
        <taxon>Aspergillus</taxon>
        <taxon>Aspergillus subgen. Circumdati</taxon>
    </lineage>
</organism>
<sequence length="62" mass="7156">MCCRGFREHVYLDNCSIFHLSLLLPHSFTVSRACCLSTVNAVIFILLMLSCVSLVIKCRWQY</sequence>